<feature type="compositionally biased region" description="Low complexity" evidence="1">
    <location>
        <begin position="384"/>
        <end position="417"/>
    </location>
</feature>
<feature type="compositionally biased region" description="Basic residues" evidence="1">
    <location>
        <begin position="437"/>
        <end position="446"/>
    </location>
</feature>
<dbReference type="AlphaFoldDB" id="A0AAN6G3H0"/>
<evidence type="ECO:0000313" key="2">
    <source>
        <dbReference type="EMBL" id="KAK0518882.1"/>
    </source>
</evidence>
<proteinExistence type="predicted"/>
<dbReference type="Proteomes" id="UP001176521">
    <property type="component" value="Unassembled WGS sequence"/>
</dbReference>
<evidence type="ECO:0000256" key="1">
    <source>
        <dbReference type="SAM" id="MobiDB-lite"/>
    </source>
</evidence>
<keyword evidence="3" id="KW-1185">Reference proteome</keyword>
<dbReference type="EMBL" id="JAPDMQ010001142">
    <property type="protein sequence ID" value="KAK0518882.1"/>
    <property type="molecule type" value="Genomic_DNA"/>
</dbReference>
<sequence>MPLHHFLPPHPTNRGERTHTFGRPHVLAVAPAQADQAAYGVTPTETLRHQHLRKTFDILHLSLLRSDGPRAARALRVLVRSKEWRDVELWRYGLAVAGLLARDAALDAYASAQADEGDDGEQAESSQQALFKEVEEAVAQRRLAYLRGLYRVKPALRSEILADIVYELIELKRYDEAMREIEYVLDTHPFRTNPTLHLLAGILTVDSGLQAAGAIGPSSTAEELADLPPAVRRAAEHHFQRALSAARKAEVDAQMAVEARIEGQRRRHDAIQSRQRGRIEKELEEERQKYQIHEEKVLTNKLKFKRVPNRLRRNHNQTELAQQLRLNKAELAYSGPLRWAVTLAREGNLPESDVDDDEDAASQHSAVPDDDEEAEEEEEEAEEAAAAAAAAAAAVGASRPIRARSGSPSAPAQAQADSDVEMAGANEPAEESSGPRRSTRISRPRRTLAAPELYLNHGDEHDSDDGRDVYVPHQAQGDGEDGEDEAGAGPTTAAAAEGGAEAEAAAAAPAPQKPPSLLATAARLLEGWTKSEDAQRPATWETDAANLYLSLLQSEE</sequence>
<feature type="compositionally biased region" description="Low complexity" evidence="1">
    <location>
        <begin position="487"/>
        <end position="510"/>
    </location>
</feature>
<feature type="compositionally biased region" description="Acidic residues" evidence="1">
    <location>
        <begin position="368"/>
        <end position="383"/>
    </location>
</feature>
<comment type="caution">
    <text evidence="2">The sequence shown here is derived from an EMBL/GenBank/DDBJ whole genome shotgun (WGS) entry which is preliminary data.</text>
</comment>
<feature type="region of interest" description="Disordered" evidence="1">
    <location>
        <begin position="349"/>
        <end position="517"/>
    </location>
</feature>
<gene>
    <name evidence="2" type="ORF">OC842_007645</name>
</gene>
<evidence type="ECO:0000313" key="3">
    <source>
        <dbReference type="Proteomes" id="UP001176521"/>
    </source>
</evidence>
<name>A0AAN6G3H0_9BASI</name>
<protein>
    <submittedName>
        <fullName evidence="2">Uncharacterized protein</fullName>
    </submittedName>
</protein>
<feature type="compositionally biased region" description="Basic and acidic residues" evidence="1">
    <location>
        <begin position="457"/>
        <end position="470"/>
    </location>
</feature>
<organism evidence="2 3">
    <name type="scientific">Tilletia horrida</name>
    <dbReference type="NCBI Taxonomy" id="155126"/>
    <lineage>
        <taxon>Eukaryota</taxon>
        <taxon>Fungi</taxon>
        <taxon>Dikarya</taxon>
        <taxon>Basidiomycota</taxon>
        <taxon>Ustilaginomycotina</taxon>
        <taxon>Exobasidiomycetes</taxon>
        <taxon>Tilletiales</taxon>
        <taxon>Tilletiaceae</taxon>
        <taxon>Tilletia</taxon>
    </lineage>
</organism>
<accession>A0AAN6G3H0</accession>
<reference evidence="2" key="1">
    <citation type="journal article" date="2023" name="PhytoFront">
        <title>Draft Genome Resources of Seven Strains of Tilletia horrida, Causal Agent of Kernel Smut of Rice.</title>
        <authorList>
            <person name="Khanal S."/>
            <person name="Antony Babu S."/>
            <person name="Zhou X.G."/>
        </authorList>
    </citation>
    <scope>NUCLEOTIDE SEQUENCE</scope>
    <source>
        <strain evidence="2">TX3</strain>
    </source>
</reference>